<sequence>MLQGFFNYDNPVWRFIGKLGDLILLNILWIVCSIPVFTIGASTTAVYYVTLKLARDEGDSTIRSFFHSFKSNFRQATAIWLILLAAGIVLGIDFWFFATGQMGIGGVLSVVLTAVSGGMFLIYLFIVSYAFPLQARFYNPVKRTLLNAFFMSARHLLQTLGILGADAAILAASYFGLFYLPQMSVLLMLFGMPLLAFVNSYILNPVFGRYIPKEDEEHREGTPMLGEEDEAMKQAIESLKGR</sequence>
<keyword evidence="5" id="KW-1185">Reference proteome</keyword>
<dbReference type="Proteomes" id="UP000669239">
    <property type="component" value="Unassembled WGS sequence"/>
</dbReference>
<name>A0AAX1SR60_9FIRM</name>
<feature type="transmembrane region" description="Helical" evidence="2">
    <location>
        <begin position="156"/>
        <end position="177"/>
    </location>
</feature>
<gene>
    <name evidence="4" type="ORF">G5B36_02640</name>
    <name evidence="3" type="ORF">L0N08_08615</name>
</gene>
<feature type="transmembrane region" description="Helical" evidence="2">
    <location>
        <begin position="183"/>
        <end position="203"/>
    </location>
</feature>
<reference evidence="4" key="2">
    <citation type="submission" date="2020-02" db="EMBL/GenBank/DDBJ databases">
        <authorList>
            <person name="Littmann E."/>
            <person name="Sorbara M."/>
        </authorList>
    </citation>
    <scope>NUCLEOTIDE SEQUENCE</scope>
    <source>
        <strain evidence="4">MSK.1.17</strain>
    </source>
</reference>
<accession>A0AAX1SR60</accession>
<protein>
    <submittedName>
        <fullName evidence="3">YesL family protein</fullName>
    </submittedName>
</protein>
<proteinExistence type="predicted"/>
<dbReference type="Pfam" id="PF04854">
    <property type="entry name" value="DUF624"/>
    <property type="match status" value="1"/>
</dbReference>
<keyword evidence="2" id="KW-1133">Transmembrane helix</keyword>
<dbReference type="GeneID" id="97204332"/>
<evidence type="ECO:0000256" key="2">
    <source>
        <dbReference type="SAM" id="Phobius"/>
    </source>
</evidence>
<feature type="transmembrane region" description="Helical" evidence="2">
    <location>
        <begin position="78"/>
        <end position="98"/>
    </location>
</feature>
<dbReference type="Proteomes" id="UP001299608">
    <property type="component" value="Unassembled WGS sequence"/>
</dbReference>
<comment type="caution">
    <text evidence="3">The sequence shown here is derived from an EMBL/GenBank/DDBJ whole genome shotgun (WGS) entry which is preliminary data.</text>
</comment>
<dbReference type="EMBL" id="JAAITT010000003">
    <property type="protein sequence ID" value="NSJ47597.1"/>
    <property type="molecule type" value="Genomic_DNA"/>
</dbReference>
<keyword evidence="2" id="KW-0812">Transmembrane</keyword>
<evidence type="ECO:0000256" key="1">
    <source>
        <dbReference type="SAM" id="MobiDB-lite"/>
    </source>
</evidence>
<feature type="region of interest" description="Disordered" evidence="1">
    <location>
        <begin position="218"/>
        <end position="242"/>
    </location>
</feature>
<keyword evidence="2" id="KW-0472">Membrane</keyword>
<evidence type="ECO:0000313" key="4">
    <source>
        <dbReference type="EMBL" id="NSJ47597.1"/>
    </source>
</evidence>
<organism evidence="3 6">
    <name type="scientific">Enterocloster aldenensis</name>
    <dbReference type="NCBI Taxonomy" id="358742"/>
    <lineage>
        <taxon>Bacteria</taxon>
        <taxon>Bacillati</taxon>
        <taxon>Bacillota</taxon>
        <taxon>Clostridia</taxon>
        <taxon>Lachnospirales</taxon>
        <taxon>Lachnospiraceae</taxon>
        <taxon>Enterocloster</taxon>
    </lineage>
</organism>
<evidence type="ECO:0000313" key="3">
    <source>
        <dbReference type="EMBL" id="MCG4745466.1"/>
    </source>
</evidence>
<reference evidence="4 5" key="1">
    <citation type="journal article" date="2020" name="Cell Host Microbe">
        <title>Functional and Genomic Variation between Human-Derived Isolates of Lachnospiraceae Reveals Inter- and Intra-Species Diversity.</title>
        <authorList>
            <person name="Sorbara M.T."/>
            <person name="Littmann E.R."/>
            <person name="Fontana E."/>
            <person name="Moody T.U."/>
            <person name="Kohout C.E."/>
            <person name="Gjonbalaj M."/>
            <person name="Eaton V."/>
            <person name="Seok R."/>
            <person name="Leiner I.M."/>
            <person name="Pamer E.G."/>
        </authorList>
    </citation>
    <scope>NUCLEOTIDE SEQUENCE [LARGE SCALE GENOMIC DNA]</scope>
    <source>
        <strain evidence="4 5">MSK.1.17</strain>
    </source>
</reference>
<feature type="transmembrane region" description="Helical" evidence="2">
    <location>
        <begin position="23"/>
        <end position="49"/>
    </location>
</feature>
<dbReference type="InterPro" id="IPR006938">
    <property type="entry name" value="DUF624"/>
</dbReference>
<dbReference type="RefSeq" id="WP_117556611.1">
    <property type="nucleotide sequence ID" value="NZ_BAABZL010000001.1"/>
</dbReference>
<reference evidence="3" key="3">
    <citation type="submission" date="2022-01" db="EMBL/GenBank/DDBJ databases">
        <title>Collection of gut derived symbiotic bacterial strains cultured from healthy donors.</title>
        <authorList>
            <person name="Lin H."/>
            <person name="Kohout C."/>
            <person name="Waligurski E."/>
            <person name="Pamer E.G."/>
        </authorList>
    </citation>
    <scope>NUCLEOTIDE SEQUENCE</scope>
    <source>
        <strain evidence="3">DFI.6.55</strain>
    </source>
</reference>
<feature type="transmembrane region" description="Helical" evidence="2">
    <location>
        <begin position="110"/>
        <end position="135"/>
    </location>
</feature>
<dbReference type="AlphaFoldDB" id="A0AAX1SR60"/>
<evidence type="ECO:0000313" key="5">
    <source>
        <dbReference type="Proteomes" id="UP000669239"/>
    </source>
</evidence>
<evidence type="ECO:0000313" key="6">
    <source>
        <dbReference type="Proteomes" id="UP001299608"/>
    </source>
</evidence>
<dbReference type="EMBL" id="JAKNGE010000009">
    <property type="protein sequence ID" value="MCG4745466.1"/>
    <property type="molecule type" value="Genomic_DNA"/>
</dbReference>